<feature type="domain" description="Helix-hairpin-helix DNA-binding motif class 1" evidence="2">
    <location>
        <begin position="184"/>
        <end position="203"/>
    </location>
</feature>
<dbReference type="SMART" id="SM00278">
    <property type="entry name" value="HhH1"/>
    <property type="match status" value="2"/>
</dbReference>
<reference evidence="3 4" key="1">
    <citation type="submission" date="2020-08" db="EMBL/GenBank/DDBJ databases">
        <title>Genome public.</title>
        <authorList>
            <person name="Liu C."/>
            <person name="Sun Q."/>
        </authorList>
    </citation>
    <scope>NUCLEOTIDE SEQUENCE [LARGE SCALE GENOMIC DNA]</scope>
    <source>
        <strain evidence="3 4">3_YM_SP_D4_24.mj</strain>
    </source>
</reference>
<dbReference type="EMBL" id="JACRTP010000001">
    <property type="protein sequence ID" value="MBC8627460.1"/>
    <property type="molecule type" value="Genomic_DNA"/>
</dbReference>
<feature type="compositionally biased region" description="Basic and acidic residues" evidence="1">
    <location>
        <begin position="41"/>
        <end position="64"/>
    </location>
</feature>
<dbReference type="Pfam" id="PF12836">
    <property type="entry name" value="HHH_3"/>
    <property type="match status" value="1"/>
</dbReference>
<dbReference type="InterPro" id="IPR003583">
    <property type="entry name" value="Hlx-hairpin-Hlx_DNA-bd_motif"/>
</dbReference>
<dbReference type="RefSeq" id="WP_118701453.1">
    <property type="nucleotide sequence ID" value="NZ_JACRTP010000001.1"/>
</dbReference>
<protein>
    <submittedName>
        <fullName evidence="3">Helix-hairpin-helix domain-containing protein</fullName>
    </submittedName>
</protein>
<dbReference type="PANTHER" id="PTHR21180">
    <property type="entry name" value="ENDONUCLEASE/EXONUCLEASE/PHOSPHATASE FAMILY DOMAIN-CONTAINING PROTEIN 1"/>
    <property type="match status" value="1"/>
</dbReference>
<dbReference type="Proteomes" id="UP000661649">
    <property type="component" value="Unassembled WGS sequence"/>
</dbReference>
<dbReference type="InterPro" id="IPR010994">
    <property type="entry name" value="RuvA_2-like"/>
</dbReference>
<dbReference type="Pfam" id="PF10531">
    <property type="entry name" value="SLBB"/>
    <property type="match status" value="1"/>
</dbReference>
<proteinExistence type="predicted"/>
<evidence type="ECO:0000259" key="2">
    <source>
        <dbReference type="SMART" id="SM00278"/>
    </source>
</evidence>
<evidence type="ECO:0000313" key="4">
    <source>
        <dbReference type="Proteomes" id="UP000661649"/>
    </source>
</evidence>
<accession>A0ABR7P7T8</accession>
<feature type="region of interest" description="Disordered" evidence="1">
    <location>
        <begin position="41"/>
        <end position="75"/>
    </location>
</feature>
<name>A0ABR7P7T8_9FIRM</name>
<evidence type="ECO:0000313" key="3">
    <source>
        <dbReference type="EMBL" id="MBC8627460.1"/>
    </source>
</evidence>
<dbReference type="InterPro" id="IPR051675">
    <property type="entry name" value="Endo/Exo/Phosphatase_dom_1"/>
</dbReference>
<feature type="domain" description="Helix-hairpin-helix DNA-binding motif class 1" evidence="2">
    <location>
        <begin position="214"/>
        <end position="233"/>
    </location>
</feature>
<keyword evidence="4" id="KW-1185">Reference proteome</keyword>
<sequence>MKKIIKLKNKYGMIVCVLFCVIYFCLGCGQEDETVFLEQKEELSEETEKTNETEVEKESKPKESEESETEDRETKSAGQEQICVFVCGFVRNPGVYYLNINARLYEAVEAAGGFLEEADAGWLNQAEILSDGDKVRIYSKEETQKMQEAGMKEESGTAEKSVETNQQNQTQDAGKVNINTASAEELQTIPGIGAAKAAAIIEYREVQGEFKSTEEIQNVPGIKGKTFEKIQPYLTAG</sequence>
<dbReference type="Gene3D" id="1.10.150.310">
    <property type="entry name" value="Tex RuvX-like domain-like"/>
    <property type="match status" value="1"/>
</dbReference>
<feature type="compositionally biased region" description="Basic and acidic residues" evidence="1">
    <location>
        <begin position="145"/>
        <end position="162"/>
    </location>
</feature>
<feature type="region of interest" description="Disordered" evidence="1">
    <location>
        <begin position="145"/>
        <end position="169"/>
    </location>
</feature>
<evidence type="ECO:0000256" key="1">
    <source>
        <dbReference type="SAM" id="MobiDB-lite"/>
    </source>
</evidence>
<dbReference type="PANTHER" id="PTHR21180:SF32">
    <property type="entry name" value="ENDONUCLEASE_EXONUCLEASE_PHOSPHATASE FAMILY DOMAIN-CONTAINING PROTEIN 1"/>
    <property type="match status" value="1"/>
</dbReference>
<gene>
    <name evidence="3" type="ORF">H8712_02255</name>
</gene>
<dbReference type="InterPro" id="IPR019554">
    <property type="entry name" value="Soluble_ligand-bd"/>
</dbReference>
<dbReference type="NCBIfam" id="TIGR00426">
    <property type="entry name" value="competence protein ComEA helix-hairpin-helix repeat region"/>
    <property type="match status" value="1"/>
</dbReference>
<comment type="caution">
    <text evidence="3">The sequence shown here is derived from an EMBL/GenBank/DDBJ whole genome shotgun (WGS) entry which is preliminary data.</text>
</comment>
<organism evidence="3 4">
    <name type="scientific">Blautia stercoris</name>
    <dbReference type="NCBI Taxonomy" id="871664"/>
    <lineage>
        <taxon>Bacteria</taxon>
        <taxon>Bacillati</taxon>
        <taxon>Bacillota</taxon>
        <taxon>Clostridia</taxon>
        <taxon>Lachnospirales</taxon>
        <taxon>Lachnospiraceae</taxon>
        <taxon>Blautia</taxon>
    </lineage>
</organism>
<dbReference type="InterPro" id="IPR004509">
    <property type="entry name" value="Competence_ComEA_HhH"/>
</dbReference>
<dbReference type="SUPFAM" id="SSF47781">
    <property type="entry name" value="RuvA domain 2-like"/>
    <property type="match status" value="1"/>
</dbReference>
<dbReference type="Gene3D" id="3.10.560.10">
    <property type="entry name" value="Outer membrane lipoprotein wza domain like"/>
    <property type="match status" value="1"/>
</dbReference>